<keyword evidence="6" id="KW-1185">Reference proteome</keyword>
<sequence>MLKLSTKPPHSTGSRIVTGSLALFFVVGSSLTVADENDAKQLLKAMADYLDAQQAYSFDYDSTLDVVTHDNQILGIASSGEVTLTRPNNLYATRMGGFANVEMNFDGKTLSVLGKNANKYAQVEIDGDTDTLIDQLKNVYQVPMPAADLLLTNASEVLLENVTDIKDLGSGVIGGVECNSLAFRTDEVDWQIWIAQGDTPYPCRYIITSKQVENGPQYSVQTRNWKTGDAVVARDYSFKNSTDATLVELDKLSDANDLPENFTHRKGAAE</sequence>
<evidence type="ECO:0000313" key="6">
    <source>
        <dbReference type="Proteomes" id="UP000243937"/>
    </source>
</evidence>
<keyword evidence="4" id="KW-0653">Protein transport</keyword>
<dbReference type="RefSeq" id="WP_087034352.1">
    <property type="nucleotide sequence ID" value="NZ_CP021377.1"/>
</dbReference>
<keyword evidence="3" id="KW-0732">Signal</keyword>
<evidence type="ECO:0000256" key="3">
    <source>
        <dbReference type="ARBA" id="ARBA00022729"/>
    </source>
</evidence>
<evidence type="ECO:0000313" key="5">
    <source>
        <dbReference type="EMBL" id="ART81270.1"/>
    </source>
</evidence>
<keyword evidence="2" id="KW-0813">Transport</keyword>
<dbReference type="GO" id="GO:0015031">
    <property type="term" value="P:protein transport"/>
    <property type="evidence" value="ECO:0007669"/>
    <property type="project" value="UniProtKB-KW"/>
</dbReference>
<dbReference type="SUPFAM" id="SSF89392">
    <property type="entry name" value="Prokaryotic lipoproteins and lipoprotein localization factors"/>
    <property type="match status" value="1"/>
</dbReference>
<evidence type="ECO:0000256" key="1">
    <source>
        <dbReference type="ARBA" id="ARBA00011245"/>
    </source>
</evidence>
<reference evidence="5 6" key="1">
    <citation type="journal article" date="2014" name="Int. J. Syst. Evol. Microbiol.">
        <title>Oceanisphaera profunda sp. nov., a marine bacterium isolated from deep-sea sediment, and emended description of the genus Oceanisphaera.</title>
        <authorList>
            <person name="Xu Z."/>
            <person name="Zhang X.Y."/>
            <person name="Su H.N."/>
            <person name="Yu Z.C."/>
            <person name="Liu C."/>
            <person name="Li H."/>
            <person name="Chen X.L."/>
            <person name="Song X.Y."/>
            <person name="Xie B.B."/>
            <person name="Qin Q.L."/>
            <person name="Zhou B.C."/>
            <person name="Shi M."/>
            <person name="Huang Y."/>
            <person name="Zhang Y.Z."/>
        </authorList>
    </citation>
    <scope>NUCLEOTIDE SEQUENCE [LARGE SCALE GENOMIC DNA]</scope>
    <source>
        <strain evidence="5 6">SM1222</strain>
    </source>
</reference>
<dbReference type="InterPro" id="IPR029046">
    <property type="entry name" value="LolA/LolB/LppX"/>
</dbReference>
<evidence type="ECO:0008006" key="7">
    <source>
        <dbReference type="Google" id="ProtNLM"/>
    </source>
</evidence>
<accession>A0A1Y0D176</accession>
<comment type="subunit">
    <text evidence="1">Monomer.</text>
</comment>
<dbReference type="Gene3D" id="2.50.20.20">
    <property type="match status" value="1"/>
</dbReference>
<proteinExistence type="predicted"/>
<evidence type="ECO:0000256" key="2">
    <source>
        <dbReference type="ARBA" id="ARBA00022448"/>
    </source>
</evidence>
<dbReference type="AlphaFoldDB" id="A0A1Y0D176"/>
<gene>
    <name evidence="5" type="ORF">CBP31_00345</name>
</gene>
<dbReference type="Pfam" id="PF09865">
    <property type="entry name" value="DUF2092"/>
    <property type="match status" value="1"/>
</dbReference>
<protein>
    <recommendedName>
        <fullName evidence="7">DUF2092 domain-containing protein</fullName>
    </recommendedName>
</protein>
<dbReference type="PIRSF" id="PIRSF012443">
    <property type="entry name" value="UCP012443"/>
    <property type="match status" value="1"/>
</dbReference>
<dbReference type="KEGG" id="opf:CBP31_00345"/>
<dbReference type="EMBL" id="CP021377">
    <property type="protein sequence ID" value="ART81270.1"/>
    <property type="molecule type" value="Genomic_DNA"/>
</dbReference>
<dbReference type="InterPro" id="IPR019207">
    <property type="entry name" value="DUF2092"/>
</dbReference>
<dbReference type="Proteomes" id="UP000243937">
    <property type="component" value="Chromosome"/>
</dbReference>
<name>A0A1Y0D176_9GAMM</name>
<evidence type="ECO:0000256" key="4">
    <source>
        <dbReference type="ARBA" id="ARBA00022927"/>
    </source>
</evidence>
<organism evidence="5 6">
    <name type="scientific">Oceanisphaera profunda</name>
    <dbReference type="NCBI Taxonomy" id="1416627"/>
    <lineage>
        <taxon>Bacteria</taxon>
        <taxon>Pseudomonadati</taxon>
        <taxon>Pseudomonadota</taxon>
        <taxon>Gammaproteobacteria</taxon>
        <taxon>Aeromonadales</taxon>
        <taxon>Aeromonadaceae</taxon>
        <taxon>Oceanisphaera</taxon>
    </lineage>
</organism>
<dbReference type="OrthoDB" id="116979at2"/>